<gene>
    <name evidence="2" type="ORF">FHS29_002323</name>
</gene>
<sequence>MSTHFDDPDRTPPQGIPRIDPVGGRHAAPHGQRPGVVDAWNAAEAQHRARRNQTGQAGPPRARPADPDPRVRPEPAAGYGGPEQRVRPDGRAHADETAHDDRFSPAAADPDGWSVAPAVIGGELPEAPPPPPRPVARQPEPAPDPAVKRSFLGKLFKRNG</sequence>
<dbReference type="RefSeq" id="WP_184690555.1">
    <property type="nucleotide sequence ID" value="NZ_JACHJN010000003.1"/>
</dbReference>
<feature type="compositionally biased region" description="Pro residues" evidence="1">
    <location>
        <begin position="126"/>
        <end position="144"/>
    </location>
</feature>
<feature type="compositionally biased region" description="Basic and acidic residues" evidence="1">
    <location>
        <begin position="84"/>
        <end position="103"/>
    </location>
</feature>
<feature type="region of interest" description="Disordered" evidence="1">
    <location>
        <begin position="1"/>
        <end position="160"/>
    </location>
</feature>
<organism evidence="2 3">
    <name type="scientific">Saccharothrix tamanrassetensis</name>
    <dbReference type="NCBI Taxonomy" id="1051531"/>
    <lineage>
        <taxon>Bacteria</taxon>
        <taxon>Bacillati</taxon>
        <taxon>Actinomycetota</taxon>
        <taxon>Actinomycetes</taxon>
        <taxon>Pseudonocardiales</taxon>
        <taxon>Pseudonocardiaceae</taxon>
        <taxon>Saccharothrix</taxon>
    </lineage>
</organism>
<evidence type="ECO:0000313" key="2">
    <source>
        <dbReference type="EMBL" id="MBB5955742.1"/>
    </source>
</evidence>
<dbReference type="EMBL" id="JACHJN010000003">
    <property type="protein sequence ID" value="MBB5955742.1"/>
    <property type="molecule type" value="Genomic_DNA"/>
</dbReference>
<dbReference type="AlphaFoldDB" id="A0A841CB47"/>
<protein>
    <submittedName>
        <fullName evidence="2">Uncharacterized protein</fullName>
    </submittedName>
</protein>
<name>A0A841CB47_9PSEU</name>
<feature type="compositionally biased region" description="Basic and acidic residues" evidence="1">
    <location>
        <begin position="1"/>
        <end position="10"/>
    </location>
</feature>
<reference evidence="2 3" key="1">
    <citation type="submission" date="2020-08" db="EMBL/GenBank/DDBJ databases">
        <title>Genomic Encyclopedia of Type Strains, Phase III (KMG-III): the genomes of soil and plant-associated and newly described type strains.</title>
        <authorList>
            <person name="Whitman W."/>
        </authorList>
    </citation>
    <scope>NUCLEOTIDE SEQUENCE [LARGE SCALE GENOMIC DNA]</scope>
    <source>
        <strain evidence="2 3">CECT 8640</strain>
    </source>
</reference>
<feature type="compositionally biased region" description="Basic and acidic residues" evidence="1">
    <location>
        <begin position="63"/>
        <end position="73"/>
    </location>
</feature>
<evidence type="ECO:0000256" key="1">
    <source>
        <dbReference type="SAM" id="MobiDB-lite"/>
    </source>
</evidence>
<accession>A0A841CB47</accession>
<comment type="caution">
    <text evidence="2">The sequence shown here is derived from an EMBL/GenBank/DDBJ whole genome shotgun (WGS) entry which is preliminary data.</text>
</comment>
<evidence type="ECO:0000313" key="3">
    <source>
        <dbReference type="Proteomes" id="UP000547510"/>
    </source>
</evidence>
<proteinExistence type="predicted"/>
<keyword evidence="3" id="KW-1185">Reference proteome</keyword>
<dbReference type="Proteomes" id="UP000547510">
    <property type="component" value="Unassembled WGS sequence"/>
</dbReference>